<dbReference type="Gene3D" id="3.40.50.300">
    <property type="entry name" value="P-loop containing nucleotide triphosphate hydrolases"/>
    <property type="match status" value="1"/>
</dbReference>
<evidence type="ECO:0000256" key="2">
    <source>
        <dbReference type="ARBA" id="ARBA00022448"/>
    </source>
</evidence>
<dbReference type="InterPro" id="IPR003593">
    <property type="entry name" value="AAA+_ATPase"/>
</dbReference>
<dbReference type="InterPro" id="IPR017871">
    <property type="entry name" value="ABC_transporter-like_CS"/>
</dbReference>
<accession>A0A2N6KAI7</accession>
<sequence length="441" mass="48904">MISINEQDMTAKPQDSESDIVLSVNGVSKKFCRDLKRSLFYGVQDITSELLGLREKSDKLRSKEFWALNNVSFQLRRGEALGLLGKNGSGKSTLLRIIAGLIKPDTGFVEVYGRVAPLIALGAGFNPILTGRENIYANMSILGLSKKEIDERFDQVVEFAEIGDAIDAPVQSYSSGMAARLGFASAIHTNPDILLIDEVLSVGDARFRAKCSYKLSKLREQGTSFILVAHNSSAILAICESAVYLSQGQVVTKGVADIVVKKYEEDLFSSGVDVSETGILVLPEKTDQDSLGVDITYLCFKNEDGKVLDAPQTGNLVYFCVGCKVRQKFKNLALGIEIRDLTREGEMVLLIESQNEKQSLYLKKGNNEIQVKMPYCGLRPSTYDMRIYLKKTEPTANLDIVNSFKFSVKQPEEKVIVISNNLFYQPLHWHVVDDVQGLETK</sequence>
<dbReference type="Proteomes" id="UP000235025">
    <property type="component" value="Unassembled WGS sequence"/>
</dbReference>
<dbReference type="EMBL" id="NMQA01000317">
    <property type="protein sequence ID" value="PLZ95351.1"/>
    <property type="molecule type" value="Genomic_DNA"/>
</dbReference>
<dbReference type="PROSITE" id="PS50893">
    <property type="entry name" value="ABC_TRANSPORTER_2"/>
    <property type="match status" value="1"/>
</dbReference>
<comment type="similarity">
    <text evidence="1">Belongs to the ABC transporter superfamily.</text>
</comment>
<dbReference type="SMART" id="SM00382">
    <property type="entry name" value="AAA"/>
    <property type="match status" value="1"/>
</dbReference>
<dbReference type="Pfam" id="PF00005">
    <property type="entry name" value="ABC_tran"/>
    <property type="match status" value="1"/>
</dbReference>
<dbReference type="InterPro" id="IPR050683">
    <property type="entry name" value="Bact_Polysacc_Export_ATP-bd"/>
</dbReference>
<dbReference type="GO" id="GO:0005524">
    <property type="term" value="F:ATP binding"/>
    <property type="evidence" value="ECO:0007669"/>
    <property type="project" value="UniProtKB-KW"/>
</dbReference>
<name>A0A2N6KAI7_9CYAN</name>
<gene>
    <name evidence="6" type="ORF">CEN50_22640</name>
</gene>
<dbReference type="CDD" id="cd03220">
    <property type="entry name" value="ABC_KpsT_Wzt"/>
    <property type="match status" value="1"/>
</dbReference>
<dbReference type="RefSeq" id="WP_102174867.1">
    <property type="nucleotide sequence ID" value="NZ_NMQA01000317.1"/>
</dbReference>
<evidence type="ECO:0000256" key="1">
    <source>
        <dbReference type="ARBA" id="ARBA00005417"/>
    </source>
</evidence>
<feature type="domain" description="ABC transporter" evidence="5">
    <location>
        <begin position="53"/>
        <end position="272"/>
    </location>
</feature>
<keyword evidence="2" id="KW-0813">Transport</keyword>
<organism evidence="6 7">
    <name type="scientific">Fischerella thermalis CCMEE 5268</name>
    <dbReference type="NCBI Taxonomy" id="2019662"/>
    <lineage>
        <taxon>Bacteria</taxon>
        <taxon>Bacillati</taxon>
        <taxon>Cyanobacteriota</taxon>
        <taxon>Cyanophyceae</taxon>
        <taxon>Nostocales</taxon>
        <taxon>Hapalosiphonaceae</taxon>
        <taxon>Fischerella</taxon>
    </lineage>
</organism>
<reference evidence="6 7" key="1">
    <citation type="submission" date="2017-07" db="EMBL/GenBank/DDBJ databases">
        <title>Genomes of Fischerella (Mastigocladus) sp. strains.</title>
        <authorList>
            <person name="Miller S.R."/>
        </authorList>
    </citation>
    <scope>NUCLEOTIDE SEQUENCE [LARGE SCALE GENOMIC DNA]</scope>
    <source>
        <strain evidence="6 7">CCMEE 5268</strain>
    </source>
</reference>
<dbReference type="PANTHER" id="PTHR46743:SF2">
    <property type="entry name" value="TEICHOIC ACIDS EXPORT ATP-BINDING PROTEIN TAGH"/>
    <property type="match status" value="1"/>
</dbReference>
<keyword evidence="4 6" id="KW-0067">ATP-binding</keyword>
<dbReference type="Pfam" id="PF14524">
    <property type="entry name" value="Wzt_C"/>
    <property type="match status" value="1"/>
</dbReference>
<dbReference type="PANTHER" id="PTHR46743">
    <property type="entry name" value="TEICHOIC ACIDS EXPORT ATP-BINDING PROTEIN TAGH"/>
    <property type="match status" value="1"/>
</dbReference>
<dbReference type="AlphaFoldDB" id="A0A2N6KAI7"/>
<keyword evidence="3" id="KW-0547">Nucleotide-binding</keyword>
<dbReference type="InterPro" id="IPR003439">
    <property type="entry name" value="ABC_transporter-like_ATP-bd"/>
</dbReference>
<dbReference type="SUPFAM" id="SSF52540">
    <property type="entry name" value="P-loop containing nucleoside triphosphate hydrolases"/>
    <property type="match status" value="1"/>
</dbReference>
<evidence type="ECO:0000313" key="6">
    <source>
        <dbReference type="EMBL" id="PLZ95351.1"/>
    </source>
</evidence>
<evidence type="ECO:0000259" key="5">
    <source>
        <dbReference type="PROSITE" id="PS50893"/>
    </source>
</evidence>
<comment type="caution">
    <text evidence="6">The sequence shown here is derived from an EMBL/GenBank/DDBJ whole genome shotgun (WGS) entry which is preliminary data.</text>
</comment>
<dbReference type="Gene3D" id="2.70.50.60">
    <property type="entry name" value="abc- transporter (atp binding component) like domain"/>
    <property type="match status" value="1"/>
</dbReference>
<evidence type="ECO:0000256" key="3">
    <source>
        <dbReference type="ARBA" id="ARBA00022741"/>
    </source>
</evidence>
<proteinExistence type="inferred from homology"/>
<dbReference type="InterPro" id="IPR029439">
    <property type="entry name" value="Wzt_C"/>
</dbReference>
<dbReference type="PROSITE" id="PS00211">
    <property type="entry name" value="ABC_TRANSPORTER_1"/>
    <property type="match status" value="1"/>
</dbReference>
<dbReference type="GO" id="GO:0140359">
    <property type="term" value="F:ABC-type transporter activity"/>
    <property type="evidence" value="ECO:0007669"/>
    <property type="project" value="InterPro"/>
</dbReference>
<dbReference type="GO" id="GO:0016887">
    <property type="term" value="F:ATP hydrolysis activity"/>
    <property type="evidence" value="ECO:0007669"/>
    <property type="project" value="InterPro"/>
</dbReference>
<evidence type="ECO:0000256" key="4">
    <source>
        <dbReference type="ARBA" id="ARBA00022840"/>
    </source>
</evidence>
<dbReference type="InterPro" id="IPR015860">
    <property type="entry name" value="ABC_transpr_TagH-like"/>
</dbReference>
<dbReference type="InterPro" id="IPR027417">
    <property type="entry name" value="P-loop_NTPase"/>
</dbReference>
<evidence type="ECO:0000313" key="7">
    <source>
        <dbReference type="Proteomes" id="UP000235025"/>
    </source>
</evidence>
<protein>
    <submittedName>
        <fullName evidence="6">ABC transporter ATP-binding protein</fullName>
    </submittedName>
</protein>
<dbReference type="GO" id="GO:0016020">
    <property type="term" value="C:membrane"/>
    <property type="evidence" value="ECO:0007669"/>
    <property type="project" value="InterPro"/>
</dbReference>